<dbReference type="Proteomes" id="UP000198420">
    <property type="component" value="Unassembled WGS sequence"/>
</dbReference>
<accession>A0A238VNX2</accession>
<gene>
    <name evidence="1" type="ORF">SAMN06265355_102152</name>
</gene>
<dbReference type="AlphaFoldDB" id="A0A238VNX2"/>
<sequence>MDRSPLNPLLSRRAFGLGGAVMVGAAVGGSLGGVARAAGPALGEWVDVPVPPMAGRSQLLGLAAPDPWHVFAGGTENAFEPDSRAVMLHRSPRGWTRAAMPEGLVVVNDVRAWHAADVWALAAGRNAQERTDLLHWNGRRWTTVAGPTGELLQAIEVDRTGGLWATGVSGDATTVSVRRHGQWTNALTLPQPSGLNAIAAGSATDVWVGGYGESQTGPTPLWHFDGTDWTRTPWESTWGHWILQIEYVAPDDVWFYALEQHPLFPPPTLHHWNGSAFTVHGMPSPSDPVGEAHPMSTVGFLGSIAADGRGGVWVSSPFDPAHLLHFDGASWTRATPPAGATAYSMARVPHTTTVWAGTQIGTVWRNC</sequence>
<dbReference type="PROSITE" id="PS51318">
    <property type="entry name" value="TAT"/>
    <property type="match status" value="1"/>
</dbReference>
<protein>
    <submittedName>
        <fullName evidence="1">Uncharacterized protein</fullName>
    </submittedName>
</protein>
<evidence type="ECO:0000313" key="1">
    <source>
        <dbReference type="EMBL" id="SNR36060.1"/>
    </source>
</evidence>
<dbReference type="InterPro" id="IPR006311">
    <property type="entry name" value="TAT_signal"/>
</dbReference>
<reference evidence="2" key="1">
    <citation type="submission" date="2017-06" db="EMBL/GenBank/DDBJ databases">
        <authorList>
            <person name="Varghese N."/>
            <person name="Submissions S."/>
        </authorList>
    </citation>
    <scope>NUCLEOTIDE SEQUENCE [LARGE SCALE GENOMIC DNA]</scope>
    <source>
        <strain evidence="2">DSM 44485</strain>
    </source>
</reference>
<keyword evidence="2" id="KW-1185">Reference proteome</keyword>
<organism evidence="1 2">
    <name type="scientific">Actinomadura mexicana</name>
    <dbReference type="NCBI Taxonomy" id="134959"/>
    <lineage>
        <taxon>Bacteria</taxon>
        <taxon>Bacillati</taxon>
        <taxon>Actinomycetota</taxon>
        <taxon>Actinomycetes</taxon>
        <taxon>Streptosporangiales</taxon>
        <taxon>Thermomonosporaceae</taxon>
        <taxon>Actinomadura</taxon>
    </lineage>
</organism>
<dbReference type="EMBL" id="FZNP01000002">
    <property type="protein sequence ID" value="SNR36060.1"/>
    <property type="molecule type" value="Genomic_DNA"/>
</dbReference>
<evidence type="ECO:0000313" key="2">
    <source>
        <dbReference type="Proteomes" id="UP000198420"/>
    </source>
</evidence>
<proteinExistence type="predicted"/>
<name>A0A238VNX2_9ACTN</name>